<dbReference type="Proteomes" id="UP000029585">
    <property type="component" value="Unassembled WGS sequence"/>
</dbReference>
<evidence type="ECO:0000313" key="3">
    <source>
        <dbReference type="EMBL" id="KGF57218.1"/>
    </source>
</evidence>
<dbReference type="Gene3D" id="3.90.640.20">
    <property type="entry name" value="Heat-shock cognate protein, ATPase"/>
    <property type="match status" value="1"/>
</dbReference>
<evidence type="ECO:0000259" key="2">
    <source>
        <dbReference type="Pfam" id="PF11738"/>
    </source>
</evidence>
<sequence length="287" mass="32197">MPDMWERARVRHESTPVPEELEFAVASALRAGQRRLRGRRALRRSVSGVLAGCACFVLLVNASPAFARAVSDVPVLGGLARVVTVTEYHIDERERLIDVRLPALELPGDTDLEQRINLAIQTRIDQVLQEAEDRARAIRDAYVATGGAEEDFIPVMIDVDYEIKCQNDHYLSFVLTETETRANAYTELYTYNIDLQAGRELTLRDMLGPDYKELANEAVRAGIAAQEAESPDNIYFHGEEGVEGFTSIADDQRFYINEAGNPVLIFEKYEIAPGYMGQPEFEVPMPK</sequence>
<dbReference type="PATRIC" id="fig|742738.3.peg.329"/>
<dbReference type="RefSeq" id="WP_044938430.1">
    <property type="nucleotide sequence ID" value="NZ_KN174161.1"/>
</dbReference>
<feature type="domain" description="DUF3298" evidence="2">
    <location>
        <begin position="205"/>
        <end position="284"/>
    </location>
</feature>
<dbReference type="Gene3D" id="3.30.565.40">
    <property type="entry name" value="Fervidobacterium nodosum Rt17-B1 like"/>
    <property type="match status" value="1"/>
</dbReference>
<keyword evidence="1" id="KW-0812">Transmembrane</keyword>
<dbReference type="Pfam" id="PF11738">
    <property type="entry name" value="DUF3298"/>
    <property type="match status" value="1"/>
</dbReference>
<name>A0A096BCS6_FLAPL</name>
<dbReference type="eggNOG" id="ENOG502Z8Z7">
    <property type="taxonomic scope" value="Bacteria"/>
</dbReference>
<dbReference type="InterPro" id="IPR021729">
    <property type="entry name" value="DUF3298"/>
</dbReference>
<reference evidence="3 4" key="1">
    <citation type="submission" date="2011-08" db="EMBL/GenBank/DDBJ databases">
        <title>The Genome Sequence of Clostridium orbiscindens 1_3_50AFAA.</title>
        <authorList>
            <consortium name="The Broad Institute Genome Sequencing Platform"/>
            <person name="Earl A."/>
            <person name="Ward D."/>
            <person name="Feldgarden M."/>
            <person name="Gevers D."/>
            <person name="Daigneault M."/>
            <person name="Strauss J."/>
            <person name="Allen-Vercoe E."/>
            <person name="Young S.K."/>
            <person name="Zeng Q."/>
            <person name="Gargeya S."/>
            <person name="Fitzgerald M."/>
            <person name="Haas B."/>
            <person name="Abouelleil A."/>
            <person name="Alvarado L."/>
            <person name="Arachchi H.M."/>
            <person name="Berlin A."/>
            <person name="Brown A."/>
            <person name="Chapman S.B."/>
            <person name="Chen Z."/>
            <person name="Dunbar C."/>
            <person name="Freedman E."/>
            <person name="Gearin G."/>
            <person name="Gellesch M."/>
            <person name="Goldberg J."/>
            <person name="Griggs A."/>
            <person name="Gujja S."/>
            <person name="Heiman D."/>
            <person name="Howarth C."/>
            <person name="Larson L."/>
            <person name="Lui A."/>
            <person name="MacDonald P.J.P."/>
            <person name="Montmayeur A."/>
            <person name="Murphy C."/>
            <person name="Neiman D."/>
            <person name="Pearson M."/>
            <person name="Priest M."/>
            <person name="Roberts A."/>
            <person name="Saif S."/>
            <person name="Shea T."/>
            <person name="Shenoy N."/>
            <person name="Sisk P."/>
            <person name="Stolte C."/>
            <person name="Sykes S."/>
            <person name="Wortman J."/>
            <person name="Nusbaum C."/>
            <person name="Birren B."/>
        </authorList>
    </citation>
    <scope>NUCLEOTIDE SEQUENCE [LARGE SCALE GENOMIC DNA]</scope>
    <source>
        <strain evidence="3 4">1_3_50AFAA</strain>
    </source>
</reference>
<protein>
    <recommendedName>
        <fullName evidence="2">DUF3298 domain-containing protein</fullName>
    </recommendedName>
</protein>
<accession>A0A096BCS6</accession>
<dbReference type="InterPro" id="IPR037126">
    <property type="entry name" value="PdaC/RsiV-like_sf"/>
</dbReference>
<dbReference type="EMBL" id="ADLO01000010">
    <property type="protein sequence ID" value="KGF57218.1"/>
    <property type="molecule type" value="Genomic_DNA"/>
</dbReference>
<proteinExistence type="predicted"/>
<dbReference type="HOGENOM" id="CLU_049430_1_0_9"/>
<keyword evidence="1" id="KW-1133">Transmembrane helix</keyword>
<organism evidence="3 4">
    <name type="scientific">Flavonifractor plautii 1_3_50AFAA</name>
    <dbReference type="NCBI Taxonomy" id="742738"/>
    <lineage>
        <taxon>Bacteria</taxon>
        <taxon>Bacillati</taxon>
        <taxon>Bacillota</taxon>
        <taxon>Clostridia</taxon>
        <taxon>Eubacteriales</taxon>
        <taxon>Oscillospiraceae</taxon>
        <taxon>Flavonifractor</taxon>
    </lineage>
</organism>
<evidence type="ECO:0000313" key="4">
    <source>
        <dbReference type="Proteomes" id="UP000029585"/>
    </source>
</evidence>
<keyword evidence="1" id="KW-0472">Membrane</keyword>
<dbReference type="AlphaFoldDB" id="A0A096BCS6"/>
<gene>
    <name evidence="3" type="ORF">HMPREF9460_00316</name>
</gene>
<comment type="caution">
    <text evidence="3">The sequence shown here is derived from an EMBL/GenBank/DDBJ whole genome shotgun (WGS) entry which is preliminary data.</text>
</comment>
<evidence type="ECO:0000256" key="1">
    <source>
        <dbReference type="SAM" id="Phobius"/>
    </source>
</evidence>
<keyword evidence="4" id="KW-1185">Reference proteome</keyword>
<feature type="transmembrane region" description="Helical" evidence="1">
    <location>
        <begin position="45"/>
        <end position="66"/>
    </location>
</feature>